<comment type="caution">
    <text evidence="6">The sequence shown here is derived from an EMBL/GenBank/DDBJ whole genome shotgun (WGS) entry which is preliminary data.</text>
</comment>
<dbReference type="EMBL" id="LSRX01000365">
    <property type="protein sequence ID" value="OLP99362.1"/>
    <property type="molecule type" value="Genomic_DNA"/>
</dbReference>
<feature type="region of interest" description="Disordered" evidence="3">
    <location>
        <begin position="1147"/>
        <end position="1179"/>
    </location>
</feature>
<dbReference type="InterPro" id="IPR010998">
    <property type="entry name" value="Integrase_recombinase_N"/>
</dbReference>
<dbReference type="SUPFAM" id="SSF47823">
    <property type="entry name" value="lambda integrase-like, N-terminal domain"/>
    <property type="match status" value="1"/>
</dbReference>
<keyword evidence="4" id="KW-1133">Transmembrane helix</keyword>
<keyword evidence="2" id="KW-0233">DNA recombination</keyword>
<feature type="compositionally biased region" description="Basic and acidic residues" evidence="3">
    <location>
        <begin position="1147"/>
        <end position="1156"/>
    </location>
</feature>
<dbReference type="Proteomes" id="UP000186817">
    <property type="component" value="Unassembled WGS sequence"/>
</dbReference>
<protein>
    <recommendedName>
        <fullName evidence="5">Tyr recombinase domain-containing protein</fullName>
    </recommendedName>
</protein>
<evidence type="ECO:0000313" key="7">
    <source>
        <dbReference type="Proteomes" id="UP000186817"/>
    </source>
</evidence>
<feature type="transmembrane region" description="Helical" evidence="4">
    <location>
        <begin position="38"/>
        <end position="60"/>
    </location>
</feature>
<feature type="region of interest" description="Disordered" evidence="3">
    <location>
        <begin position="2949"/>
        <end position="3044"/>
    </location>
</feature>
<feature type="region of interest" description="Disordered" evidence="3">
    <location>
        <begin position="2916"/>
        <end position="2937"/>
    </location>
</feature>
<organism evidence="6 7">
    <name type="scientific">Symbiodinium microadriaticum</name>
    <name type="common">Dinoflagellate</name>
    <name type="synonym">Zooxanthella microadriatica</name>
    <dbReference type="NCBI Taxonomy" id="2951"/>
    <lineage>
        <taxon>Eukaryota</taxon>
        <taxon>Sar</taxon>
        <taxon>Alveolata</taxon>
        <taxon>Dinophyceae</taxon>
        <taxon>Suessiales</taxon>
        <taxon>Symbiodiniaceae</taxon>
        <taxon>Symbiodinium</taxon>
    </lineage>
</organism>
<feature type="compositionally biased region" description="Basic and acidic residues" evidence="3">
    <location>
        <begin position="584"/>
        <end position="594"/>
    </location>
</feature>
<sequence length="3808" mass="421418">MSLSLLVNVPALRVVVLLRWVVMVSLQMMRVLSEGSWAASSAAVSLWVVTAFHVLFLSFATYRDCQMRKQGWWKEEYFLTRDAAHAQALKIKLHVRFRALLCSAAHAIRAQGAMPHFVRLVLAIAAARSGGGWLFEAANSSSQAEVHRDTGEEFSRWTQLRAWAEDKWATGAGLQDVWEAWFFGAGSGTTGTKGWSWDSGLCMLLDAVVSFVGWTLFGSAWPNVRTGCQRFFRLSMLLLLCLGAHYLWALCWPVISLVTFIVMCLLWVVRSAIRKLGTLIYWAQRAAGGVPEAAGAEFLGPGTGRIPETADLRLFKSSPQNEKWALVRREGHVAVFKIGADNQTIRSPGLFVPVEADSLRGSPSIVDACRGSDKVHLCRHLVCSEDGQHFKEYAVAKDFDAEKFQLKSAELEAAKAGRTLWAWLWSSSPKPARPPKEFGSESETEERSCEAHRVRWSDRDGDHQLAGGPCKGSGLNTCTLLMEDRYNEAGTAALCAQHAFDYERRRRPQTCFASGCWHVGVADEEGLRRCRHHQPSKRPSIRRRSPARTAQVEDQDPEEPELPSGGQPPVREIKRLLDEIKSEVGEAKRAREKSPGGTPKSSIQRNLAKLGMLDSPQRDHPLSLLEEFFNQYAEGKDVGLTEEEVRTSLAMERGLSLKVVTMGLLKQALDEQSKGQKGFVQVCASMAAGLSWEVVDSPDRVGPVTPETASTPIRISNPGIYGVEDRKAGASEPPNSIESIAKAIQSQSAEIASLVKSHAESAALPPGTVKGLNRMSEELVFMLRACNQYQVSVGAGEQGQALANALLSAQVGASTKLRKAGFKQKVTTRLAVGLAGPYWGTAEKHSLSAADFVAHTDAELDAYVMEVRANKTGNDQRPPPPTRLEDWEGRVRRQNDVWSLVYGAEWKPVRTHALELLLEWHQGEPHKWPLTVVIEVWEELHWRFFEELKESLRLLKKEAGRETMSLQDLKFHALLPNAQGTAWLELPRTFDLRRPDGWFSSEVLPRIERRQERMLWRLTWEGGRGGKQSSSSAHAGGDARPDVAAKPSLRSLWGPKLTTEEVNRAKDRAPLDRDGVLLCWGALTHLGCNNTACQRSHSDLQGKFEALEPCVQMQLLRRGGLRRMKPETKESVAEKIKVLRATAAKDRASKVADGRKSGQGAEEGEAASTRAGGEKQVQFTEVPSEFDVVDYTVAEEELREVLKGPDRDWLQPASAPGAALKEATGQSAPQQAKDLASRAEELATGPVLGQLREASDDLFAWAAARVARAPDAGIEDILGDMATYGLGELAAEASRILEAKCEHRAGSSDGIKVSDVVWEPGLPGRGTLTIEGATWTIWDYKEEVVMSEELAAMLRQPEEGTEKRQCVTKAVAAGVMWRSVARRPTVEEVDSKALELRLEQTRQALEAQMAMGEPATKVAPIEAEIRVYTHDIVKASHDKDFRSLAVFPLQELEDCKLVVIRADYKGDVVVETVTGPLWQPSGWALWCLIWRGHMVYLEPPETLDVMTFLERWQPYDTPALGFLFFWHSRLDQEPTAAVAISCRFCKGRKAGDVMRAPRRDSNLAAAAIVGCIRAGAQPMRHPVRVRGHHLCMQEVFAGFGVMSAGWAAAGLQHLTPIELYSDPASRKGYVEACDLTRAEVQKRLLYAAKDGEANVWWLAPPCTSFCDWGLENGGTRSFQYPAGGVTKQPPLQVEVTGNLLSKVTAEIFLAVLRNGGFPLVESTARSGRYPKMWDLPWWKEILARPDVQFVEFPMCAFGLGPALAVALSRRCPGVGAAHRHVPLRGNSKGSSFSRCQEAGRYCPEFVRTVVSTLQQVLVPGGDEDKASPTECAPQLEGEETRAGSHWCENVSGHGLGGYAGWLDELDDDCYIFSDRSDLPTCGVLEPGTGDDTRAGSAMYQAPSEQAKERAQQYIELAQKVGPGTPMAWAELCKKGGDLVKQAGSVQLAAKSLWEVREDSGLNHLQRVEEPYLDTVLHPDLLEYLRDVRRRGIAARFLGERKRCQAKIHPNGRRNLAQVYRQIWKDVCKLRVLVVPSAMEEMGPVISSPFDAVDKMLPDRSIAPDKRIVHDQRVINCGTDKEWHPPAVQPRHEQVARLVLRAKAHLPGIEVLMSKKDVAGAFRLLWVDPNDADLFAGDLPWVPEEMENGDRGDEGVDLTVIYLVSSFGFSGSPGEWTVWGKATEEFLRSHRPACPRRDLSWGFESRILVDDNVVIEPWVGLRPWVAGEVYELGVQMMLGEAAVNREKDLIEGPFRTFQTVWGLDMVTATEEIHLPERRILKGANLLSEGAFEYGNKDITVRTVQRFRGITTGWTVIVRGLKNELKAADRFLSVEREGGAKAQPKLSVPGDAEEEDAAWRDLWELFEEVRWLCTRPETWPTKFGAGMKELLPVRERLALADEWATGTVFVSSDATKVTIGAIDWTNGTVMRMPAIHAAIWVQRCQDQDEVVIHVAEMLSFLAFACHVGHRWSGKVVLYGGDNKIVREWIAIRRAGTAVGRLLVRILNLLEMRHRFLLIPAWWRTYHNIHADYITRCTDAEFEEIVKARGWEVVDVRESLQQAVNDSERFGPCLLAWGDEDRRAMMQLKERRLHRSIPHTLKPAWESLGFVELCGPSRLVADFCDVVHEAGGLVRRSALQGPVHKGEIVMTTLPPDVHGKALEAVVRACVDGPACLAVIEGPRGVDWDRGVCLLDGAGWDYEMAEFVTTEFGEVAARRRVCVVASGSLCVEGAFRATTCRGILGPPMSSVLRPTKGVPADCWITPQRIVVDAGFPREPLLPFLKGHFWNGGERYNLISTGGPLRWPLRDGEGVQDCIVWDPRGPPGSVRLLLPEEVWACQGRSADHWKSLRTQGWPPETILAEGSKATGGQTAAALALMAAYLADGGTKAGGAYDAFDDENVNKLLRWLRRWKRGLFPRAPREGGQRASGSGQWGAVNDRARDDCGTQVCLQPAEQRESGEPPHRHDRALREGYDDGEGRRAGGGTPWIRAPYPPHDSGLPDGHHHGRQQPATLCRPGVLHHGHDSPLPREPQGDRTQESDQEASDGAQVWQWGEALWLSDSSTSNGSGSDGEVDDGRAAGCRLAKKDKAEIAIGEACVNLGDVGQPFDGEVGAKVDEWIEDNLCGYLAESTTKQYAGVYGKWRAWAKRQGWATEFLDKSLPAEENENKLLGFLGYLGWLGASPATLKQAVFAIKDGHKRGGQGDPTEKMFRLWMLLGALDKRTPKAPRRLGVTPEMIRWITSTFAVKPETAAQEKFDAVMVKAAVLMAWFFMLRAKEYCESNGIDYGMILRGADLKFLEDSEQGDHKGVTMQFRKTKTDQEAYGTCKTMYESGIPGICVVSALLEYRSIAPQRFDQGSEALQPLFRWSGGQMLKRTQVQDLLQRAARGIGLPPERFRSHSLRIGGASALFQATGEIELVKRTGRWSSSAVQRYLHDGETALKGAAAKMEGLSWLSKLWGVQCVRTSAADRLYFTELDVQFMLLHMYQVTFATEESAWTRKRNADFLALQLKVQQAITTAYSDFVSRPSVCRRFCVLWGHLQPHISVQSYSLVTRCSLRACVVVANIFGRVALSVVYFLVIADSRARITAASCASAGERQYVDDVARGIFLQILFSCISRMLLLLWTAGMMLFHSREFKQDQEWDTESRRQQVVRWWIRDGVTASVASSTLGAAYIASASDEDGQRWLTSFATMVLLTALGEPLVKSLLCAVVAGASIKEDGGLRLQDCLAPELGAGPQKTGLSAITEVDEAPSPPDTALPISQRAVSRSDLLQSDSLKQIPGTAAGSEPCTCAYPGRQNILNWKFMFSKT</sequence>
<dbReference type="OrthoDB" id="435942at2759"/>
<keyword evidence="7" id="KW-1185">Reference proteome</keyword>
<feature type="region of interest" description="Disordered" evidence="3">
    <location>
        <begin position="1204"/>
        <end position="1236"/>
    </location>
</feature>
<feature type="region of interest" description="Disordered" evidence="3">
    <location>
        <begin position="1022"/>
        <end position="1050"/>
    </location>
</feature>
<feature type="transmembrane region" description="Helical" evidence="4">
    <location>
        <begin position="3554"/>
        <end position="3577"/>
    </location>
</feature>
<dbReference type="InterPro" id="IPR052925">
    <property type="entry name" value="Phage_Integrase-like_Recomb"/>
</dbReference>
<dbReference type="PANTHER" id="PTHR34605">
    <property type="entry name" value="PHAGE_INTEGRASE DOMAIN-CONTAINING PROTEIN"/>
    <property type="match status" value="1"/>
</dbReference>
<keyword evidence="4" id="KW-0812">Transmembrane</keyword>
<dbReference type="InterPro" id="IPR013762">
    <property type="entry name" value="Integrase-like_cat_sf"/>
</dbReference>
<proteinExistence type="predicted"/>
<feature type="compositionally biased region" description="Basic residues" evidence="3">
    <location>
        <begin position="529"/>
        <end position="546"/>
    </location>
</feature>
<evidence type="ECO:0000256" key="4">
    <source>
        <dbReference type="SAM" id="Phobius"/>
    </source>
</evidence>
<accession>A0A1Q9DW19</accession>
<dbReference type="PANTHER" id="PTHR34605:SF3">
    <property type="entry name" value="P CELL-TYPE AGGLUTINATION PROTEIN MAP4-LIKE-RELATED"/>
    <property type="match status" value="1"/>
</dbReference>
<reference evidence="6 7" key="1">
    <citation type="submission" date="2016-02" db="EMBL/GenBank/DDBJ databases">
        <title>Genome analysis of coral dinoflagellate symbionts highlights evolutionary adaptations to a symbiotic lifestyle.</title>
        <authorList>
            <person name="Aranda M."/>
            <person name="Li Y."/>
            <person name="Liew Y.J."/>
            <person name="Baumgarten S."/>
            <person name="Simakov O."/>
            <person name="Wilson M."/>
            <person name="Piel J."/>
            <person name="Ashoor H."/>
            <person name="Bougouffa S."/>
            <person name="Bajic V.B."/>
            <person name="Ryu T."/>
            <person name="Ravasi T."/>
            <person name="Bayer T."/>
            <person name="Micklem G."/>
            <person name="Kim H."/>
            <person name="Bhak J."/>
            <person name="Lajeunesse T.C."/>
            <person name="Voolstra C.R."/>
        </authorList>
    </citation>
    <scope>NUCLEOTIDE SEQUENCE [LARGE SCALE GENOMIC DNA]</scope>
    <source>
        <strain evidence="6 7">CCMP2467</strain>
    </source>
</reference>
<dbReference type="InterPro" id="IPR011010">
    <property type="entry name" value="DNA_brk_join_enz"/>
</dbReference>
<feature type="region of interest" description="Disordered" evidence="3">
    <location>
        <begin position="529"/>
        <end position="571"/>
    </location>
</feature>
<feature type="domain" description="Tyr recombinase" evidence="5">
    <location>
        <begin position="3223"/>
        <end position="3444"/>
    </location>
</feature>
<evidence type="ECO:0000256" key="2">
    <source>
        <dbReference type="ARBA" id="ARBA00023172"/>
    </source>
</evidence>
<dbReference type="PROSITE" id="PS51898">
    <property type="entry name" value="TYR_RECOMBINASE"/>
    <property type="match status" value="1"/>
</dbReference>
<evidence type="ECO:0000313" key="6">
    <source>
        <dbReference type="EMBL" id="OLP99362.1"/>
    </source>
</evidence>
<dbReference type="GO" id="GO:0006310">
    <property type="term" value="P:DNA recombination"/>
    <property type="evidence" value="ECO:0007669"/>
    <property type="project" value="UniProtKB-KW"/>
</dbReference>
<keyword evidence="4" id="KW-0472">Membrane</keyword>
<feature type="compositionally biased region" description="Basic and acidic residues" evidence="3">
    <location>
        <begin position="3019"/>
        <end position="3036"/>
    </location>
</feature>
<evidence type="ECO:0000256" key="1">
    <source>
        <dbReference type="ARBA" id="ARBA00023125"/>
    </source>
</evidence>
<dbReference type="Gene3D" id="1.10.150.130">
    <property type="match status" value="1"/>
</dbReference>
<feature type="compositionally biased region" description="Basic and acidic residues" evidence="3">
    <location>
        <begin position="2952"/>
        <end position="2978"/>
    </location>
</feature>
<dbReference type="GO" id="GO:0003677">
    <property type="term" value="F:DNA binding"/>
    <property type="evidence" value="ECO:0007669"/>
    <property type="project" value="UniProtKB-KW"/>
</dbReference>
<feature type="transmembrane region" description="Helical" evidence="4">
    <location>
        <begin position="236"/>
        <end position="269"/>
    </location>
</feature>
<name>A0A1Q9DW19_SYMMI</name>
<evidence type="ECO:0000259" key="5">
    <source>
        <dbReference type="PROSITE" id="PS51898"/>
    </source>
</evidence>
<dbReference type="GO" id="GO:0015074">
    <property type="term" value="P:DNA integration"/>
    <property type="evidence" value="ECO:0007669"/>
    <property type="project" value="InterPro"/>
</dbReference>
<feature type="transmembrane region" description="Helical" evidence="4">
    <location>
        <begin position="3606"/>
        <end position="3630"/>
    </location>
</feature>
<gene>
    <name evidence="6" type="ORF">AK812_SmicGene18111</name>
</gene>
<dbReference type="SUPFAM" id="SSF56349">
    <property type="entry name" value="DNA breaking-rejoining enzymes"/>
    <property type="match status" value="1"/>
</dbReference>
<feature type="region of interest" description="Disordered" evidence="3">
    <location>
        <begin position="584"/>
        <end position="603"/>
    </location>
</feature>
<evidence type="ECO:0000256" key="3">
    <source>
        <dbReference type="SAM" id="MobiDB-lite"/>
    </source>
</evidence>
<dbReference type="Gene3D" id="1.10.443.10">
    <property type="entry name" value="Intergrase catalytic core"/>
    <property type="match status" value="1"/>
</dbReference>
<dbReference type="InterPro" id="IPR002104">
    <property type="entry name" value="Integrase_catalytic"/>
</dbReference>
<keyword evidence="1" id="KW-0238">DNA-binding</keyword>